<dbReference type="PROSITE" id="PS50991">
    <property type="entry name" value="PYR_CT"/>
    <property type="match status" value="1"/>
</dbReference>
<keyword evidence="2 5" id="KW-0808">Transferase</keyword>
<dbReference type="InterPro" id="IPR002034">
    <property type="entry name" value="AIPM/Hcit_synth_CS"/>
</dbReference>
<accession>A0ABM8LJA5</accession>
<dbReference type="GO" id="GO:0004419">
    <property type="term" value="F:hydroxymethylglutaryl-CoA lyase activity"/>
    <property type="evidence" value="ECO:0007669"/>
    <property type="project" value="UniProtKB-EC"/>
</dbReference>
<evidence type="ECO:0000313" key="8">
    <source>
        <dbReference type="Proteomes" id="UP000507140"/>
    </source>
</evidence>
<dbReference type="PROSITE" id="PS00815">
    <property type="entry name" value="AIPM_HOMOCIT_SYNTH_1"/>
    <property type="match status" value="1"/>
</dbReference>
<keyword evidence="8" id="KW-1185">Reference proteome</keyword>
<feature type="domain" description="Pyruvate carboxyltransferase" evidence="6">
    <location>
        <begin position="19"/>
        <end position="286"/>
    </location>
</feature>
<comment type="similarity">
    <text evidence="1">Belongs to the HMG-CoA lyase family.</text>
</comment>
<evidence type="ECO:0000313" key="7">
    <source>
        <dbReference type="EMBL" id="CAB3906224.1"/>
    </source>
</evidence>
<comment type="caution">
    <text evidence="7">The sequence shown here is derived from an EMBL/GenBank/DDBJ whole genome shotgun (WGS) entry which is preliminary data.</text>
</comment>
<dbReference type="EMBL" id="CADIKR010000007">
    <property type="protein sequence ID" value="CAB3906224.1"/>
    <property type="molecule type" value="Genomic_DNA"/>
</dbReference>
<keyword evidence="3" id="KW-0479">Metal-binding</keyword>
<evidence type="ECO:0000256" key="4">
    <source>
        <dbReference type="ARBA" id="ARBA00023239"/>
    </source>
</evidence>
<dbReference type="Pfam" id="PF00682">
    <property type="entry name" value="HMGL-like"/>
    <property type="match status" value="1"/>
</dbReference>
<sequence>MDRPPRGREETEVSLPSRVQIVEVGLRDGLQSEPEFVPTDTKAAILNELIAAGVRHIEATSFVSPRAVPQMRDAAELLALADKRPGVVLSALAPNPRGVERALASRADEVVVFLSASESHNRKNLNRSVEQSLRDIEDVAALLKGHPMRRKGAIAVAFGCPFEGDIDIATLKTIVAEFARLDFDAVTLGDTTGMATPRLVRKTVDALRAAFPAMDFSLHFHNTRGLGLVNVVEGLHAGITSFESSLGGLGGCPFAPGATGNVCTEDTVNLLHEMDIETGIDLAALIQASRHLEQVMKRPLSGQVMKAGPRLALHDYDGAVAAVG</sequence>
<dbReference type="InterPro" id="IPR013785">
    <property type="entry name" value="Aldolase_TIM"/>
</dbReference>
<name>A0ABM8LJA5_9BURK</name>
<evidence type="ECO:0000256" key="3">
    <source>
        <dbReference type="ARBA" id="ARBA00022723"/>
    </source>
</evidence>
<dbReference type="NCBIfam" id="NF004283">
    <property type="entry name" value="PRK05692.1"/>
    <property type="match status" value="1"/>
</dbReference>
<dbReference type="EC" id="4.1.3.4" evidence="7"/>
<dbReference type="InterPro" id="IPR000891">
    <property type="entry name" value="PYR_CT"/>
</dbReference>
<keyword evidence="4 7" id="KW-0456">Lyase</keyword>
<dbReference type="CDD" id="cd07938">
    <property type="entry name" value="DRE_TIM_HMGL"/>
    <property type="match status" value="1"/>
</dbReference>
<organism evidence="7 8">
    <name type="scientific">Achromobacter mucicolens</name>
    <dbReference type="NCBI Taxonomy" id="1389922"/>
    <lineage>
        <taxon>Bacteria</taxon>
        <taxon>Pseudomonadati</taxon>
        <taxon>Pseudomonadota</taxon>
        <taxon>Betaproteobacteria</taxon>
        <taxon>Burkholderiales</taxon>
        <taxon>Alcaligenaceae</taxon>
        <taxon>Achromobacter</taxon>
    </lineage>
</organism>
<dbReference type="Proteomes" id="UP000507140">
    <property type="component" value="Unassembled WGS sequence"/>
</dbReference>
<gene>
    <name evidence="7" type="primary">yngG_3</name>
    <name evidence="7" type="ORF">LMG3415_04724</name>
</gene>
<comment type="similarity">
    <text evidence="5">Belongs to the alpha-IPM synthase/homocitrate synthase family.</text>
</comment>
<protein>
    <submittedName>
        <fullName evidence="7">Hydroxymethylglutaryl-CoA lyase YngG</fullName>
        <ecNumber evidence="7">4.1.3.4</ecNumber>
    </submittedName>
</protein>
<evidence type="ECO:0000256" key="1">
    <source>
        <dbReference type="ARBA" id="ARBA00009405"/>
    </source>
</evidence>
<dbReference type="PANTHER" id="PTHR42738:SF7">
    <property type="entry name" value="HYDROXYMETHYLGLUTARYL-COA LYASE"/>
    <property type="match status" value="1"/>
</dbReference>
<dbReference type="PANTHER" id="PTHR42738">
    <property type="entry name" value="HYDROXYMETHYLGLUTARYL-COA LYASE"/>
    <property type="match status" value="1"/>
</dbReference>
<proteinExistence type="inferred from homology"/>
<dbReference type="SUPFAM" id="SSF51569">
    <property type="entry name" value="Aldolase"/>
    <property type="match status" value="1"/>
</dbReference>
<dbReference type="Gene3D" id="3.20.20.70">
    <property type="entry name" value="Aldolase class I"/>
    <property type="match status" value="1"/>
</dbReference>
<evidence type="ECO:0000256" key="5">
    <source>
        <dbReference type="RuleBase" id="RU003523"/>
    </source>
</evidence>
<reference evidence="7 8" key="1">
    <citation type="submission" date="2020-04" db="EMBL/GenBank/DDBJ databases">
        <authorList>
            <person name="De Canck E."/>
        </authorList>
    </citation>
    <scope>NUCLEOTIDE SEQUENCE [LARGE SCALE GENOMIC DNA]</scope>
    <source>
        <strain evidence="7 8">LMG 3415</strain>
    </source>
</reference>
<evidence type="ECO:0000259" key="6">
    <source>
        <dbReference type="PROSITE" id="PS50991"/>
    </source>
</evidence>
<dbReference type="InterPro" id="IPR043594">
    <property type="entry name" value="HMGL"/>
</dbReference>
<evidence type="ECO:0000256" key="2">
    <source>
        <dbReference type="ARBA" id="ARBA00022679"/>
    </source>
</evidence>